<dbReference type="PROSITE" id="PS50206">
    <property type="entry name" value="RHODANESE_3"/>
    <property type="match status" value="1"/>
</dbReference>
<dbReference type="AlphaFoldDB" id="L9X6Y8"/>
<dbReference type="EMBL" id="AOIA01000119">
    <property type="protein sequence ID" value="ELY57367.1"/>
    <property type="molecule type" value="Genomic_DNA"/>
</dbReference>
<gene>
    <name evidence="2" type="ORF">C492_13676</name>
</gene>
<dbReference type="PROSITE" id="PS00380">
    <property type="entry name" value="RHODANESE_1"/>
    <property type="match status" value="1"/>
</dbReference>
<dbReference type="InterPro" id="IPR001763">
    <property type="entry name" value="Rhodanese-like_dom"/>
</dbReference>
<name>L9X6Y8_9EURY</name>
<accession>L9X6Y8</accession>
<protein>
    <submittedName>
        <fullName evidence="2">Rhodanese-like protein</fullName>
    </submittedName>
</protein>
<dbReference type="Proteomes" id="UP000011531">
    <property type="component" value="Unassembled WGS sequence"/>
</dbReference>
<proteinExistence type="predicted"/>
<dbReference type="Gene3D" id="3.40.250.10">
    <property type="entry name" value="Rhodanese-like domain"/>
    <property type="match status" value="1"/>
</dbReference>
<dbReference type="CDD" id="cd00158">
    <property type="entry name" value="RHOD"/>
    <property type="match status" value="1"/>
</dbReference>
<organism evidence="2 3">
    <name type="scientific">Natronococcus jeotgali DSM 18795</name>
    <dbReference type="NCBI Taxonomy" id="1227498"/>
    <lineage>
        <taxon>Archaea</taxon>
        <taxon>Methanobacteriati</taxon>
        <taxon>Methanobacteriota</taxon>
        <taxon>Stenosarchaea group</taxon>
        <taxon>Halobacteria</taxon>
        <taxon>Halobacteriales</taxon>
        <taxon>Natrialbaceae</taxon>
        <taxon>Natronococcus</taxon>
    </lineage>
</organism>
<dbReference type="Pfam" id="PF00581">
    <property type="entry name" value="Rhodanese"/>
    <property type="match status" value="1"/>
</dbReference>
<dbReference type="InterPro" id="IPR001307">
    <property type="entry name" value="Thiosulphate_STrfase_CS"/>
</dbReference>
<dbReference type="STRING" id="1227498.C492_13676"/>
<reference evidence="2 3" key="1">
    <citation type="journal article" date="2014" name="PLoS Genet.">
        <title>Phylogenetically driven sequencing of extremely halophilic archaea reveals strategies for static and dynamic osmo-response.</title>
        <authorList>
            <person name="Becker E.A."/>
            <person name="Seitzer P.M."/>
            <person name="Tritt A."/>
            <person name="Larsen D."/>
            <person name="Krusor M."/>
            <person name="Yao A.I."/>
            <person name="Wu D."/>
            <person name="Madern D."/>
            <person name="Eisen J.A."/>
            <person name="Darling A.E."/>
            <person name="Facciotti M.T."/>
        </authorList>
    </citation>
    <scope>NUCLEOTIDE SEQUENCE [LARGE SCALE GENOMIC DNA]</scope>
    <source>
        <strain evidence="2 3">DSM 18795</strain>
    </source>
</reference>
<dbReference type="SMART" id="SM00450">
    <property type="entry name" value="RHOD"/>
    <property type="match status" value="1"/>
</dbReference>
<dbReference type="InterPro" id="IPR050229">
    <property type="entry name" value="GlpE_sulfurtransferase"/>
</dbReference>
<dbReference type="GO" id="GO:0004792">
    <property type="term" value="F:thiosulfate-cyanide sulfurtransferase activity"/>
    <property type="evidence" value="ECO:0007669"/>
    <property type="project" value="InterPro"/>
</dbReference>
<dbReference type="SUPFAM" id="SSF52821">
    <property type="entry name" value="Rhodanese/Cell cycle control phosphatase"/>
    <property type="match status" value="1"/>
</dbReference>
<dbReference type="PANTHER" id="PTHR43031">
    <property type="entry name" value="FAD-DEPENDENT OXIDOREDUCTASE"/>
    <property type="match status" value="1"/>
</dbReference>
<feature type="domain" description="Rhodanese" evidence="1">
    <location>
        <begin position="56"/>
        <end position="144"/>
    </location>
</feature>
<keyword evidence="3" id="KW-1185">Reference proteome</keyword>
<sequence>MELPANRFTLEIDRKVLPGRYPKREYVSGPRRHGAALCTPPMVSEISAEDVKEKLENEDVQIVDIRSESEYERGHIPGAINIPMTRLAAEIDEYDWGDDVVVACPIGQSSVQAARLIGSFEDVDSDAVASMAGGYRDWEYDLETETESES</sequence>
<dbReference type="InterPro" id="IPR036873">
    <property type="entry name" value="Rhodanese-like_dom_sf"/>
</dbReference>
<dbReference type="PANTHER" id="PTHR43031:SF1">
    <property type="entry name" value="PYRIDINE NUCLEOTIDE-DISULPHIDE OXIDOREDUCTASE"/>
    <property type="match status" value="1"/>
</dbReference>
<evidence type="ECO:0000313" key="3">
    <source>
        <dbReference type="Proteomes" id="UP000011531"/>
    </source>
</evidence>
<comment type="caution">
    <text evidence="2">The sequence shown here is derived from an EMBL/GenBank/DDBJ whole genome shotgun (WGS) entry which is preliminary data.</text>
</comment>
<evidence type="ECO:0000313" key="2">
    <source>
        <dbReference type="EMBL" id="ELY57367.1"/>
    </source>
</evidence>
<evidence type="ECO:0000259" key="1">
    <source>
        <dbReference type="PROSITE" id="PS50206"/>
    </source>
</evidence>